<comment type="function">
    <text evidence="6">Catalyzes the hydrolysis of queuosine 5'-phosphate, releasing the nucleobase queuine (q). Is required for salvage of queuine from exogenous queuosine (Q) that is imported and then converted to queuosine 5'-phosphate intracellularly.</text>
</comment>
<dbReference type="Pfam" id="PF10343">
    <property type="entry name" value="Q_salvage"/>
    <property type="match status" value="1"/>
</dbReference>
<protein>
    <recommendedName>
        <fullName evidence="3 6">Queuosine 5'-phosphate N-glycosylase/hydrolase</fullName>
        <ecNumber evidence="6">3.2.2.-</ecNumber>
    </recommendedName>
    <alternativeName>
        <fullName evidence="4 6">Queuosine-nucleotide N-glycosylase/hydrolase</fullName>
    </alternativeName>
</protein>
<sequence length="370" mass="43072">MSLSMQSDGEDHFLSFLREQEEKSVLKPPETEDTTQVLDGAEHVFHNSIDVSLSLQGVKSAASMLYNKMTSENYSTKNWSTHELHPKAKDERTVDFIFTMDLLNFSFWSENSTEERFAVAYKDKKWTGYWSLVAALQRALEENIPITSPEFWVNEDKCTGEILKYTFRSATMEEIPLFQERVSFLRQAGKILIEKFNGSFLGCVQEADHSAVKLVNLLAYNFPCFNDVIDFEGRSIRFLKRAQICVADLWAAFDGKHYGKFYDIEKLTIFADYRIPQILNTLGCLLYSPPLENTIRSTKAIESGHPWEIQIRGCSIWCVELIIKEILRHHPKFEVNTTMIDFFLYDLIKDWEKTNQPINLPHHRTRSVWY</sequence>
<name>A0A420HDU9_9PEZI</name>
<dbReference type="OrthoDB" id="416777at2759"/>
<dbReference type="PANTHER" id="PTHR21314:SF0">
    <property type="entry name" value="QUEUOSINE 5'-PHOSPHATE N-GLYCOSYLASE_HYDROLASE"/>
    <property type="match status" value="1"/>
</dbReference>
<dbReference type="EMBL" id="MCFK01008830">
    <property type="protein sequence ID" value="RKF55622.1"/>
    <property type="molecule type" value="Genomic_DNA"/>
</dbReference>
<dbReference type="EC" id="3.2.2.-" evidence="6"/>
<proteinExistence type="inferred from homology"/>
<comment type="catalytic activity">
    <reaction evidence="5 6">
        <text>queuosine 5'-phosphate + H2O = queuine + D-ribose 5-phosphate</text>
        <dbReference type="Rhea" id="RHEA:75387"/>
        <dbReference type="ChEBI" id="CHEBI:15377"/>
        <dbReference type="ChEBI" id="CHEBI:17433"/>
        <dbReference type="ChEBI" id="CHEBI:78346"/>
        <dbReference type="ChEBI" id="CHEBI:194371"/>
    </reaction>
    <physiologicalReaction direction="left-to-right" evidence="5 6">
        <dbReference type="Rhea" id="RHEA:75388"/>
    </physiologicalReaction>
</comment>
<evidence type="ECO:0000313" key="7">
    <source>
        <dbReference type="EMBL" id="RKF55622.1"/>
    </source>
</evidence>
<evidence type="ECO:0000256" key="5">
    <source>
        <dbReference type="ARBA" id="ARBA00048204"/>
    </source>
</evidence>
<dbReference type="PANTHER" id="PTHR21314">
    <property type="entry name" value="QUEUOSINE 5'-PHOSPHATE N-GLYCOSYLASE_HYDROLASE-RELATED"/>
    <property type="match status" value="1"/>
</dbReference>
<keyword evidence="1 6" id="KW-0378">Hydrolase</keyword>
<dbReference type="STRING" id="212602.A0A420HDU9"/>
<dbReference type="AlphaFoldDB" id="A0A420HDU9"/>
<organism evidence="7 8">
    <name type="scientific">Erysiphe neolycopersici</name>
    <dbReference type="NCBI Taxonomy" id="212602"/>
    <lineage>
        <taxon>Eukaryota</taxon>
        <taxon>Fungi</taxon>
        <taxon>Dikarya</taxon>
        <taxon>Ascomycota</taxon>
        <taxon>Pezizomycotina</taxon>
        <taxon>Leotiomycetes</taxon>
        <taxon>Erysiphales</taxon>
        <taxon>Erysiphaceae</taxon>
        <taxon>Erysiphe</taxon>
    </lineage>
</organism>
<dbReference type="GO" id="GO:0006400">
    <property type="term" value="P:tRNA modification"/>
    <property type="evidence" value="ECO:0007669"/>
    <property type="project" value="TreeGrafter"/>
</dbReference>
<dbReference type="Proteomes" id="UP000286134">
    <property type="component" value="Unassembled WGS sequence"/>
</dbReference>
<comment type="caution">
    <text evidence="7">The sequence shown here is derived from an EMBL/GenBank/DDBJ whole genome shotgun (WGS) entry which is preliminary data.</text>
</comment>
<accession>A0A420HDU9</accession>
<keyword evidence="8" id="KW-1185">Reference proteome</keyword>
<evidence type="ECO:0000313" key="8">
    <source>
        <dbReference type="Proteomes" id="UP000286134"/>
    </source>
</evidence>
<dbReference type="GO" id="GO:0016787">
    <property type="term" value="F:hydrolase activity"/>
    <property type="evidence" value="ECO:0007669"/>
    <property type="project" value="UniProtKB-KW"/>
</dbReference>
<evidence type="ECO:0000256" key="4">
    <source>
        <dbReference type="ARBA" id="ARBA00035393"/>
    </source>
</evidence>
<reference evidence="7 8" key="1">
    <citation type="journal article" date="2018" name="BMC Genomics">
        <title>Comparative genome analyses reveal sequence features reflecting distinct modes of host-adaptation between dicot and monocot powdery mildew.</title>
        <authorList>
            <person name="Wu Y."/>
            <person name="Ma X."/>
            <person name="Pan Z."/>
            <person name="Kale S.D."/>
            <person name="Song Y."/>
            <person name="King H."/>
            <person name="Zhang Q."/>
            <person name="Presley C."/>
            <person name="Deng X."/>
            <person name="Wei C.I."/>
            <person name="Xiao S."/>
        </authorList>
    </citation>
    <scope>NUCLEOTIDE SEQUENCE [LARGE SCALE GENOMIC DNA]</scope>
    <source>
        <strain evidence="7">UMSG2</strain>
    </source>
</reference>
<evidence type="ECO:0000256" key="1">
    <source>
        <dbReference type="ARBA" id="ARBA00022801"/>
    </source>
</evidence>
<gene>
    <name evidence="7" type="ORF">OnM2_088025</name>
</gene>
<dbReference type="InterPro" id="IPR019438">
    <property type="entry name" value="Q_salvage"/>
</dbReference>
<evidence type="ECO:0000256" key="2">
    <source>
        <dbReference type="ARBA" id="ARBA00035119"/>
    </source>
</evidence>
<evidence type="ECO:0000256" key="6">
    <source>
        <dbReference type="RuleBase" id="RU365002"/>
    </source>
</evidence>
<evidence type="ECO:0000256" key="3">
    <source>
        <dbReference type="ARBA" id="ARBA00035306"/>
    </source>
</evidence>
<comment type="similarity">
    <text evidence="2 6">Belongs to the QNG1 protein family.</text>
</comment>